<dbReference type="NCBIfam" id="TIGR00032">
    <property type="entry name" value="argG"/>
    <property type="match status" value="1"/>
</dbReference>
<feature type="binding site" evidence="9">
    <location>
        <position position="115"/>
    </location>
    <ligand>
        <name>ATP</name>
        <dbReference type="ChEBI" id="CHEBI:30616"/>
    </ligand>
</feature>
<dbReference type="AlphaFoldDB" id="A0A1V6CCP9"/>
<comment type="similarity">
    <text evidence="9">Belongs to the argininosuccinate synthase family. Type 1 subfamily.</text>
</comment>
<comment type="subcellular location">
    <subcellularLocation>
        <location evidence="9">Cytoplasm</location>
    </subcellularLocation>
</comment>
<dbReference type="SUPFAM" id="SSF69864">
    <property type="entry name" value="Argininosuccinate synthetase, C-terminal domain"/>
    <property type="match status" value="1"/>
</dbReference>
<dbReference type="InterPro" id="IPR014729">
    <property type="entry name" value="Rossmann-like_a/b/a_fold"/>
</dbReference>
<feature type="binding site" evidence="9">
    <location>
        <position position="90"/>
    </location>
    <ligand>
        <name>L-citrulline</name>
        <dbReference type="ChEBI" id="CHEBI:57743"/>
    </ligand>
</feature>
<evidence type="ECO:0000256" key="2">
    <source>
        <dbReference type="ARBA" id="ARBA00011881"/>
    </source>
</evidence>
<feature type="binding site" evidence="9">
    <location>
        <position position="121"/>
    </location>
    <ligand>
        <name>L-aspartate</name>
        <dbReference type="ChEBI" id="CHEBI:29991"/>
    </ligand>
</feature>
<feature type="binding site" evidence="9">
    <location>
        <position position="174"/>
    </location>
    <ligand>
        <name>L-citrulline</name>
        <dbReference type="ChEBI" id="CHEBI:57743"/>
    </ligand>
</feature>
<protein>
    <recommendedName>
        <fullName evidence="3 9">Argininosuccinate synthase</fullName>
        <ecNumber evidence="3 9">6.3.4.5</ecNumber>
    </recommendedName>
    <alternativeName>
        <fullName evidence="9">Citrulline--aspartate ligase</fullName>
    </alternativeName>
</protein>
<dbReference type="GO" id="GO:0004055">
    <property type="term" value="F:argininosuccinate synthase activity"/>
    <property type="evidence" value="ECO:0007669"/>
    <property type="project" value="UniProtKB-UniRule"/>
</dbReference>
<keyword evidence="5 9" id="KW-0436">Ligase</keyword>
<comment type="caution">
    <text evidence="12">The sequence shown here is derived from an EMBL/GenBank/DDBJ whole genome shotgun (WGS) entry which is preliminary data.</text>
</comment>
<reference evidence="12" key="1">
    <citation type="submission" date="2017-02" db="EMBL/GenBank/DDBJ databases">
        <title>Delving into the versatile metabolic prowess of the omnipresent phylum Bacteroidetes.</title>
        <authorList>
            <person name="Nobu M.K."/>
            <person name="Mei R."/>
            <person name="Narihiro T."/>
            <person name="Kuroda K."/>
            <person name="Liu W.-T."/>
        </authorList>
    </citation>
    <scope>NUCLEOTIDE SEQUENCE</scope>
    <source>
        <strain evidence="12">ADurb.Bin131</strain>
    </source>
</reference>
<evidence type="ECO:0000256" key="5">
    <source>
        <dbReference type="ARBA" id="ARBA00022598"/>
    </source>
</evidence>
<evidence type="ECO:0000259" key="11">
    <source>
        <dbReference type="Pfam" id="PF20979"/>
    </source>
</evidence>
<feature type="domain" description="Arginosuccinate synthase C-terminal" evidence="11">
    <location>
        <begin position="173"/>
        <end position="387"/>
    </location>
</feature>
<comment type="catalytic activity">
    <reaction evidence="9">
        <text>L-citrulline + L-aspartate + ATP = 2-(N(omega)-L-arginino)succinate + AMP + diphosphate + H(+)</text>
        <dbReference type="Rhea" id="RHEA:10932"/>
        <dbReference type="ChEBI" id="CHEBI:15378"/>
        <dbReference type="ChEBI" id="CHEBI:29991"/>
        <dbReference type="ChEBI" id="CHEBI:30616"/>
        <dbReference type="ChEBI" id="CHEBI:33019"/>
        <dbReference type="ChEBI" id="CHEBI:57472"/>
        <dbReference type="ChEBI" id="CHEBI:57743"/>
        <dbReference type="ChEBI" id="CHEBI:456215"/>
        <dbReference type="EC" id="6.3.4.5"/>
    </reaction>
</comment>
<dbReference type="GO" id="GO:0006526">
    <property type="term" value="P:L-arginine biosynthetic process"/>
    <property type="evidence" value="ECO:0007669"/>
    <property type="project" value="UniProtKB-UniRule"/>
</dbReference>
<feature type="binding site" evidence="9">
    <location>
        <position position="271"/>
    </location>
    <ligand>
        <name>L-citrulline</name>
        <dbReference type="ChEBI" id="CHEBI:57743"/>
    </ligand>
</feature>
<dbReference type="Gene3D" id="3.40.50.620">
    <property type="entry name" value="HUPs"/>
    <property type="match status" value="1"/>
</dbReference>
<dbReference type="InterPro" id="IPR048268">
    <property type="entry name" value="Arginosuc_syn_C"/>
</dbReference>
<dbReference type="GO" id="GO:0005737">
    <property type="term" value="C:cytoplasm"/>
    <property type="evidence" value="ECO:0007669"/>
    <property type="project" value="UniProtKB-SubCell"/>
</dbReference>
<dbReference type="FunFam" id="3.40.50.620:FF:000019">
    <property type="entry name" value="Argininosuccinate synthase"/>
    <property type="match status" value="1"/>
</dbReference>
<dbReference type="UniPathway" id="UPA00068">
    <property type="reaction ID" value="UER00113"/>
</dbReference>
<dbReference type="FunFam" id="3.90.1260.10:FF:000007">
    <property type="entry name" value="Argininosuccinate synthase"/>
    <property type="match status" value="1"/>
</dbReference>
<evidence type="ECO:0000256" key="9">
    <source>
        <dbReference type="HAMAP-Rule" id="MF_00005"/>
    </source>
</evidence>
<dbReference type="SUPFAM" id="SSF52402">
    <property type="entry name" value="Adenine nucleotide alpha hydrolases-like"/>
    <property type="match status" value="1"/>
</dbReference>
<evidence type="ECO:0000256" key="7">
    <source>
        <dbReference type="ARBA" id="ARBA00022741"/>
    </source>
</evidence>
<dbReference type="Gene3D" id="1.20.5.470">
    <property type="entry name" value="Single helix bin"/>
    <property type="match status" value="1"/>
</dbReference>
<dbReference type="InterPro" id="IPR018223">
    <property type="entry name" value="Arginosuc_synth_CS"/>
</dbReference>
<feature type="binding site" evidence="9">
    <location>
        <position position="122"/>
    </location>
    <ligand>
        <name>L-aspartate</name>
        <dbReference type="ChEBI" id="CHEBI:29991"/>
    </ligand>
</feature>
<dbReference type="Pfam" id="PF20979">
    <property type="entry name" value="Arginosuc_syn_C"/>
    <property type="match status" value="1"/>
</dbReference>
<dbReference type="InterPro" id="IPR024074">
    <property type="entry name" value="AS_cat/multimer_dom_body"/>
</dbReference>
<dbReference type="CDD" id="cd01999">
    <property type="entry name" value="ASS"/>
    <property type="match status" value="1"/>
</dbReference>
<sequence length="398" mass="45320">MKKIVLAYSGGLDTSIIIKWLQTTQNAEIIAFTADVGQKENPAILEEKAIKTGAKKFYFKDLKNEFIDDYILPSLKASALYEDRYPMATSLSRPLIAKNMVDVARMENADAVAHGCTGKGNDQVRFELAFKSLAPELEIIAPVRVWEFKSREEEIEYAKKHKIPIDVTKKRPYSIDWNLWGISIECGVLENPWQEPPEDAYQITKSPEKSPSKPDYIEIEFNQGIPTAINGKNMNCLDIITLLNGIGGKHGVGRIDMIENRLVGIKSREIYEAPAATILHSAHLELEKLVIERELYHFKNIISKKYAELVYYGYWFSDFRKCLDAFVNTTQKYVSGIVRVKLFKGQCIPVGRKSKFSLYEESLSTYTSKDIFDHKASKGFIDIFGLPLVLEGKRNRKK</sequence>
<keyword evidence="9" id="KW-0963">Cytoplasm</keyword>
<evidence type="ECO:0000256" key="4">
    <source>
        <dbReference type="ARBA" id="ARBA00022571"/>
    </source>
</evidence>
<evidence type="ECO:0000256" key="8">
    <source>
        <dbReference type="ARBA" id="ARBA00022840"/>
    </source>
</evidence>
<evidence type="ECO:0000256" key="6">
    <source>
        <dbReference type="ARBA" id="ARBA00022605"/>
    </source>
</evidence>
<dbReference type="NCBIfam" id="NF001770">
    <property type="entry name" value="PRK00509.1"/>
    <property type="match status" value="1"/>
</dbReference>
<name>A0A1V6CCP9_UNCT6</name>
<comment type="pathway">
    <text evidence="1 9">Amino-acid biosynthesis; L-arginine biosynthesis; L-arginine from L-ornithine and carbamoyl phosphate: step 2/3.</text>
</comment>
<dbReference type="InterPro" id="IPR001518">
    <property type="entry name" value="Arginosuc_synth"/>
</dbReference>
<dbReference type="InterPro" id="IPR023434">
    <property type="entry name" value="Arginosuc_synth_type_1_subfam"/>
</dbReference>
<dbReference type="PROSITE" id="PS00565">
    <property type="entry name" value="ARGININOSUCCIN_SYN_2"/>
    <property type="match status" value="1"/>
</dbReference>
<dbReference type="InterPro" id="IPR048267">
    <property type="entry name" value="Arginosuc_syn_N"/>
</dbReference>
<feature type="binding site" evidence="9">
    <location>
        <position position="85"/>
    </location>
    <ligand>
        <name>L-citrulline</name>
        <dbReference type="ChEBI" id="CHEBI:57743"/>
    </ligand>
</feature>
<evidence type="ECO:0000256" key="1">
    <source>
        <dbReference type="ARBA" id="ARBA00004967"/>
    </source>
</evidence>
<evidence type="ECO:0000256" key="3">
    <source>
        <dbReference type="ARBA" id="ARBA00012286"/>
    </source>
</evidence>
<gene>
    <name evidence="9 12" type="primary">argG</name>
    <name evidence="12" type="ORF">BWX89_00420</name>
</gene>
<dbReference type="Pfam" id="PF00764">
    <property type="entry name" value="Arginosuc_synth"/>
    <property type="match status" value="1"/>
</dbReference>
<dbReference type="Proteomes" id="UP000485562">
    <property type="component" value="Unassembled WGS sequence"/>
</dbReference>
<feature type="binding site" evidence="9">
    <location>
        <position position="121"/>
    </location>
    <ligand>
        <name>L-citrulline</name>
        <dbReference type="ChEBI" id="CHEBI:57743"/>
    </ligand>
</feature>
<feature type="binding site" evidence="9">
    <location>
        <position position="34"/>
    </location>
    <ligand>
        <name>ATP</name>
        <dbReference type="ChEBI" id="CHEBI:30616"/>
    </ligand>
</feature>
<accession>A0A1V6CCP9</accession>
<dbReference type="PANTHER" id="PTHR11587">
    <property type="entry name" value="ARGININOSUCCINATE SYNTHASE"/>
    <property type="match status" value="1"/>
</dbReference>
<dbReference type="GO" id="GO:0005524">
    <property type="term" value="F:ATP binding"/>
    <property type="evidence" value="ECO:0007669"/>
    <property type="project" value="UniProtKB-UniRule"/>
</dbReference>
<keyword evidence="4 9" id="KW-0055">Arginine biosynthesis</keyword>
<keyword evidence="7 9" id="KW-0547">Nucleotide-binding</keyword>
<dbReference type="HAMAP" id="MF_00005">
    <property type="entry name" value="Arg_succ_synth_type1"/>
    <property type="match status" value="1"/>
</dbReference>
<feature type="binding site" evidence="9">
    <location>
        <position position="117"/>
    </location>
    <ligand>
        <name>L-aspartate</name>
        <dbReference type="ChEBI" id="CHEBI:29991"/>
    </ligand>
</feature>
<proteinExistence type="inferred from homology"/>
<feature type="binding site" evidence="9">
    <location>
        <position position="183"/>
    </location>
    <ligand>
        <name>L-citrulline</name>
        <dbReference type="ChEBI" id="CHEBI:57743"/>
    </ligand>
</feature>
<evidence type="ECO:0000259" key="10">
    <source>
        <dbReference type="Pfam" id="PF00764"/>
    </source>
</evidence>
<dbReference type="EC" id="6.3.4.5" evidence="3 9"/>
<dbReference type="EMBL" id="MWDQ01000034">
    <property type="protein sequence ID" value="OQB74657.1"/>
    <property type="molecule type" value="Genomic_DNA"/>
</dbReference>
<evidence type="ECO:0000313" key="12">
    <source>
        <dbReference type="EMBL" id="OQB74657.1"/>
    </source>
</evidence>
<comment type="subunit">
    <text evidence="2 9">Homotetramer.</text>
</comment>
<feature type="domain" description="Arginosuccinate synthase-like N-terminal" evidence="10">
    <location>
        <begin position="3"/>
        <end position="164"/>
    </location>
</feature>
<feature type="binding site" evidence="9">
    <location>
        <position position="125"/>
    </location>
    <ligand>
        <name>L-citrulline</name>
        <dbReference type="ChEBI" id="CHEBI:57743"/>
    </ligand>
</feature>
<organism evidence="12">
    <name type="scientific">candidate division TA06 bacterium ADurb.Bin131</name>
    <dbReference type="NCBI Taxonomy" id="1852827"/>
    <lineage>
        <taxon>Bacteria</taxon>
        <taxon>Bacteria division TA06</taxon>
    </lineage>
</organism>
<feature type="binding site" evidence="9">
    <location>
        <position position="259"/>
    </location>
    <ligand>
        <name>L-citrulline</name>
        <dbReference type="ChEBI" id="CHEBI:57743"/>
    </ligand>
</feature>
<keyword evidence="6 9" id="KW-0028">Amino-acid biosynthesis</keyword>
<dbReference type="PANTHER" id="PTHR11587:SF2">
    <property type="entry name" value="ARGININOSUCCINATE SYNTHASE"/>
    <property type="match status" value="1"/>
</dbReference>
<dbReference type="GO" id="GO:0000050">
    <property type="term" value="P:urea cycle"/>
    <property type="evidence" value="ECO:0007669"/>
    <property type="project" value="TreeGrafter"/>
</dbReference>
<feature type="binding site" evidence="9">
    <location>
        <begin position="7"/>
        <end position="15"/>
    </location>
    <ligand>
        <name>ATP</name>
        <dbReference type="ChEBI" id="CHEBI:30616"/>
    </ligand>
</feature>
<dbReference type="GO" id="GO:0000053">
    <property type="term" value="P:argininosuccinate metabolic process"/>
    <property type="evidence" value="ECO:0007669"/>
    <property type="project" value="TreeGrafter"/>
</dbReference>
<dbReference type="Gene3D" id="3.90.1260.10">
    <property type="entry name" value="Argininosuccinate synthetase, chain A, domain 2"/>
    <property type="match status" value="1"/>
</dbReference>
<keyword evidence="8 9" id="KW-0067">ATP-binding</keyword>
<dbReference type="PROSITE" id="PS00564">
    <property type="entry name" value="ARGININOSUCCIN_SYN_1"/>
    <property type="match status" value="1"/>
</dbReference>